<gene>
    <name evidence="6" type="ORF">SAMN05444007_11218</name>
</gene>
<evidence type="ECO:0000259" key="5">
    <source>
        <dbReference type="SMART" id="SM00912"/>
    </source>
</evidence>
<organism evidence="6 7">
    <name type="scientific">Cribrihabitans marinus</name>
    <dbReference type="NCBI Taxonomy" id="1227549"/>
    <lineage>
        <taxon>Bacteria</taxon>
        <taxon>Pseudomonadati</taxon>
        <taxon>Pseudomonadota</taxon>
        <taxon>Alphaproteobacteria</taxon>
        <taxon>Rhodobacterales</taxon>
        <taxon>Paracoccaceae</taxon>
        <taxon>Cribrihabitans</taxon>
    </lineage>
</organism>
<dbReference type="PANTHER" id="PTHR12338">
    <property type="entry name" value="AUTOTRANSPORTER"/>
    <property type="match status" value="1"/>
</dbReference>
<name>A0A1H7DMN7_9RHOB</name>
<dbReference type="NCBIfam" id="TIGR01901">
    <property type="entry name" value="adhes_NPXG"/>
    <property type="match status" value="1"/>
</dbReference>
<evidence type="ECO:0000256" key="4">
    <source>
        <dbReference type="SAM" id="MobiDB-lite"/>
    </source>
</evidence>
<dbReference type="Gene3D" id="2.160.20.10">
    <property type="entry name" value="Single-stranded right-handed beta-helix, Pectin lyase-like"/>
    <property type="match status" value="1"/>
</dbReference>
<protein>
    <submittedName>
        <fullName evidence="6">Filamentous hemagglutinin family N-terminal domain-containing protein</fullName>
    </submittedName>
</protein>
<dbReference type="Gene3D" id="2.160.20.110">
    <property type="match status" value="1"/>
</dbReference>
<dbReference type="InterPro" id="IPR050909">
    <property type="entry name" value="Bact_Autotransporter_VF"/>
</dbReference>
<keyword evidence="3" id="KW-0732">Signal</keyword>
<dbReference type="Pfam" id="PF05860">
    <property type="entry name" value="TPS"/>
    <property type="match status" value="1"/>
</dbReference>
<dbReference type="InterPro" id="IPR011050">
    <property type="entry name" value="Pectin_lyase_fold/virulence"/>
</dbReference>
<feature type="region of interest" description="Disordered" evidence="4">
    <location>
        <begin position="1"/>
        <end position="23"/>
    </location>
</feature>
<dbReference type="STRING" id="1227549.SAMN05444007_11218"/>
<dbReference type="EMBL" id="FNYD01000012">
    <property type="protein sequence ID" value="SEK02644.1"/>
    <property type="molecule type" value="Genomic_DNA"/>
</dbReference>
<accession>A0A1H7DMN7</accession>
<proteinExistence type="predicted"/>
<dbReference type="InterPro" id="IPR008638">
    <property type="entry name" value="FhaB/CdiA-like_TPS"/>
</dbReference>
<keyword evidence="2" id="KW-0964">Secreted</keyword>
<evidence type="ECO:0000256" key="1">
    <source>
        <dbReference type="ARBA" id="ARBA00004613"/>
    </source>
</evidence>
<sequence>MTTNQMTTGSASSPAAGSEPRRARVVRPGLGLVAALLGSTALAQELPTGGSVVAGGAVIGAPSGGQMAIGQTTGAAVIDWQSFSIGQGGRVDITQPGVQSALLNRVTGATTSQIHGQLTANGQIFVVNPNGIFIGPTGRIGTGGFVASTLGIGTDDFMAGRYRFEGDGSSATVENAGRIDVVPGGYAALIGGRAKNSGVIRVPLGRVGLAAGERVTLDVSGDGFLQVAVPSQGDETMEALVENSGRIEAEGGQVHMMAASARDAARQVVNMSGVIEARSVGGRSGAVVLGGGGGAVRVTGRIDTSARAQVATSPRPVARPETQPGGDITITGAAIELAGATLVASGAGAGQGGLIRVGGDFKGSGDLARALTAHVDAATRLIADGGESGDGGRIVVWSDVFTDFSGQISARGGDAGGDGGFAEVSGLADLRYRGLADTRAPAGQVGMLLLDPSNITVPGTIDAATIESNLSTTSFTLDTSGPGPDAGDITINEAISWSSGFSLGLDADNDIAINAPIIGSALTVLAGGTITTGPAGAIGVGLFEIFAGDWIQLGPVLPAFDADDFRLDPDYTGTFLRALGGTGGAGDPYRLTDIYGVQGIRTGALPSASFVLANDIDAEVTGTWREFDGPFGFDTIPVFSGTLDGARYVISDLFVNDFVDGGLFGTISAGATVTDLGLVDADVSNDEGGLLADTNLGTIANSSVEGVLQMVAGVVGGMVGTNAGIIRDSFADIEIDAFSFAATPASVGGLAGQNFGTILRSHSSGTVDVSESGGAFVSAGGLVGFEQGTITDSYSLADVTLTQSASNGGAVGGLVGINEAPIPPGSLTITNSFSAGTPSATGAAAVGGLVGLNTGTVINSFWDTDASGVGTSAAGTGLTTAQFQDTAGFLALTQPLGWDFAGAWAPGAPGAYPTNYSTSPVVFVQPGDFTVQYGQTPTATAPGTIGGGAGSFVFGPLGDTLDTSGLLSNLSYGSQTVGTTPFTIPVTGLTSAQGVGYAVRSLGATATITPAPLTVTALNQSRVENDEFVLDQSAFAVTGLVFSDSVGSVALSSAGAASDATAAGSPYAINLGTPAGSGLSNYSIALVPGQLAVLPEATPPVPPVPVIPPPPTVDTTITGGTGGTGGGTTGGTAVTPTDRAALALGTVESFSEDFEARAAACAGQDDDVGAYLACLADAMDSYSDDLERLVSELPPELSGIADIIRDASAGIRAAGAEAQARLAVATSAAERAAIRREAVGKARAALQTAETEIRKAISLIRATDPELAGLHRQQAETVIAAVGRAEIGMSRVLEL</sequence>
<evidence type="ECO:0000256" key="2">
    <source>
        <dbReference type="ARBA" id="ARBA00022525"/>
    </source>
</evidence>
<evidence type="ECO:0000256" key="3">
    <source>
        <dbReference type="ARBA" id="ARBA00022729"/>
    </source>
</evidence>
<feature type="domain" description="Filamentous haemagglutinin FhaB/tRNA nuclease CdiA-like TPS" evidence="5">
    <location>
        <begin position="43"/>
        <end position="156"/>
    </location>
</feature>
<evidence type="ECO:0000313" key="6">
    <source>
        <dbReference type="EMBL" id="SEK02644.1"/>
    </source>
</evidence>
<dbReference type="SUPFAM" id="SSF51126">
    <property type="entry name" value="Pectin lyase-like"/>
    <property type="match status" value="1"/>
</dbReference>
<keyword evidence="7" id="KW-1185">Reference proteome</keyword>
<dbReference type="GO" id="GO:0005576">
    <property type="term" value="C:extracellular region"/>
    <property type="evidence" value="ECO:0007669"/>
    <property type="project" value="UniProtKB-SubCell"/>
</dbReference>
<feature type="compositionally biased region" description="Low complexity" evidence="4">
    <location>
        <begin position="9"/>
        <end position="18"/>
    </location>
</feature>
<dbReference type="PANTHER" id="PTHR12338:SF8">
    <property type="entry name" value="HEME_HEMOPEXIN-BINDING PROTEIN"/>
    <property type="match status" value="1"/>
</dbReference>
<comment type="subcellular location">
    <subcellularLocation>
        <location evidence="1">Secreted</location>
    </subcellularLocation>
</comment>
<reference evidence="6 7" key="1">
    <citation type="submission" date="2016-10" db="EMBL/GenBank/DDBJ databases">
        <authorList>
            <person name="de Groot N.N."/>
        </authorList>
    </citation>
    <scope>NUCLEOTIDE SEQUENCE [LARGE SCALE GENOMIC DNA]</scope>
    <source>
        <strain evidence="6 7">DSM 29340</strain>
    </source>
</reference>
<dbReference type="SMART" id="SM00912">
    <property type="entry name" value="Haemagg_act"/>
    <property type="match status" value="1"/>
</dbReference>
<evidence type="ECO:0000313" key="7">
    <source>
        <dbReference type="Proteomes" id="UP000199379"/>
    </source>
</evidence>
<dbReference type="InterPro" id="IPR012334">
    <property type="entry name" value="Pectin_lyas_fold"/>
</dbReference>
<dbReference type="Proteomes" id="UP000199379">
    <property type="component" value="Unassembled WGS sequence"/>
</dbReference>